<dbReference type="GO" id="GO:0005634">
    <property type="term" value="C:nucleus"/>
    <property type="evidence" value="ECO:0007669"/>
    <property type="project" value="UniProtKB-SubCell"/>
</dbReference>
<dbReference type="PANTHER" id="PTHR31661:SF1">
    <property type="entry name" value="CDAN1-INTERACTING NUCLEASE 1"/>
    <property type="match status" value="1"/>
</dbReference>
<dbReference type="PANTHER" id="PTHR31661">
    <property type="entry name" value="SIMILAR TO CDNA SEQUENCE BC052040"/>
    <property type="match status" value="1"/>
</dbReference>
<dbReference type="Pfam" id="PF14811">
    <property type="entry name" value="TPD"/>
    <property type="match status" value="1"/>
</dbReference>
<evidence type="ECO:0000256" key="3">
    <source>
        <dbReference type="ARBA" id="ARBA00022490"/>
    </source>
</evidence>
<evidence type="ECO:0000313" key="7">
    <source>
        <dbReference type="EMBL" id="CAD7236318.1"/>
    </source>
</evidence>
<comment type="subcellular location">
    <subcellularLocation>
        <location evidence="2">Cytoplasm</location>
    </subcellularLocation>
    <subcellularLocation>
        <location evidence="1">Nucleus</location>
    </subcellularLocation>
</comment>
<feature type="compositionally biased region" description="Polar residues" evidence="6">
    <location>
        <begin position="73"/>
        <end position="82"/>
    </location>
</feature>
<evidence type="ECO:0000256" key="2">
    <source>
        <dbReference type="ARBA" id="ARBA00004496"/>
    </source>
</evidence>
<sequence>MLDPIPSSSVNAATAHLRALAINNSSELETSESHEPETSEIPESHELPRPTSIILESNDPDTSSIPGSHDSESSMITDSSPADTLRIPRFSELETSMISAFSELETPMIPDSSEPEPSWIPEVNKTKGTDTVNQPKMTDTKELDGSPRSTVCRASEEGAIGGETEDGLDNSGTEEALTENVFKPVDDPPVTLTSERYKEILDFISTLRPQDWYLIDLSPHFREVPAFTLSAILSQWLMEYMKKTHSRRLGSAEVYGRIRKEYRRRLDAGEKVGIMLRLSYKYGVSAACLSKKLLLDELRDRPEEDPKLVDKYLKNTSLLKDFRLAEEVDMCSFTDRFYGPIGNVIKRQKGLDYEAKLHAELKKLGLEFCSEDELRVRGSDKTPDVLLKTPFFYDGVAINWIESKAVFGEPISHAQLCDSQYEKYRNRWESGIVIYWFGFVKDLEVPRGIKLRSSVPPE</sequence>
<dbReference type="InterPro" id="IPR029404">
    <property type="entry name" value="CDIN1"/>
</dbReference>
<accession>A0A7R8ZY62</accession>
<protein>
    <recommendedName>
        <fullName evidence="5">CDAN1-interacting nuclease 1</fullName>
    </recommendedName>
</protein>
<keyword evidence="4" id="KW-0539">Nucleus</keyword>
<evidence type="ECO:0000256" key="1">
    <source>
        <dbReference type="ARBA" id="ARBA00004123"/>
    </source>
</evidence>
<feature type="region of interest" description="Disordered" evidence="6">
    <location>
        <begin position="23"/>
        <end position="84"/>
    </location>
</feature>
<proteinExistence type="predicted"/>
<feature type="region of interest" description="Disordered" evidence="6">
    <location>
        <begin position="106"/>
        <end position="151"/>
    </location>
</feature>
<gene>
    <name evidence="7" type="ORF">CTOB1V02_LOCUS14133</name>
</gene>
<feature type="non-terminal residue" evidence="7">
    <location>
        <position position="458"/>
    </location>
</feature>
<dbReference type="EMBL" id="OB678144">
    <property type="protein sequence ID" value="CAD7236318.1"/>
    <property type="molecule type" value="Genomic_DNA"/>
</dbReference>
<evidence type="ECO:0000256" key="4">
    <source>
        <dbReference type="ARBA" id="ARBA00023242"/>
    </source>
</evidence>
<dbReference type="GO" id="GO:0005737">
    <property type="term" value="C:cytoplasm"/>
    <property type="evidence" value="ECO:0007669"/>
    <property type="project" value="UniProtKB-SubCell"/>
</dbReference>
<dbReference type="AlphaFoldDB" id="A0A7R8ZY62"/>
<reference evidence="7" key="1">
    <citation type="submission" date="2020-11" db="EMBL/GenBank/DDBJ databases">
        <authorList>
            <person name="Tran Van P."/>
        </authorList>
    </citation>
    <scope>NUCLEOTIDE SEQUENCE</scope>
</reference>
<name>A0A7R8ZY62_9CRUS</name>
<evidence type="ECO:0000256" key="6">
    <source>
        <dbReference type="SAM" id="MobiDB-lite"/>
    </source>
</evidence>
<organism evidence="7">
    <name type="scientific">Cyprideis torosa</name>
    <dbReference type="NCBI Taxonomy" id="163714"/>
    <lineage>
        <taxon>Eukaryota</taxon>
        <taxon>Metazoa</taxon>
        <taxon>Ecdysozoa</taxon>
        <taxon>Arthropoda</taxon>
        <taxon>Crustacea</taxon>
        <taxon>Oligostraca</taxon>
        <taxon>Ostracoda</taxon>
        <taxon>Podocopa</taxon>
        <taxon>Podocopida</taxon>
        <taxon>Cytherocopina</taxon>
        <taxon>Cytheroidea</taxon>
        <taxon>Cytherideidae</taxon>
        <taxon>Cyprideis</taxon>
    </lineage>
</organism>
<feature type="compositionally biased region" description="Basic and acidic residues" evidence="6">
    <location>
        <begin position="31"/>
        <end position="48"/>
    </location>
</feature>
<evidence type="ECO:0000256" key="5">
    <source>
        <dbReference type="ARBA" id="ARBA00023480"/>
    </source>
</evidence>
<keyword evidence="3" id="KW-0963">Cytoplasm</keyword>
<dbReference type="OrthoDB" id="1272at2759"/>